<dbReference type="Proteomes" id="UP001633002">
    <property type="component" value="Unassembled WGS sequence"/>
</dbReference>
<dbReference type="Gene3D" id="4.10.60.10">
    <property type="entry name" value="Zinc finger, CCHC-type"/>
    <property type="match status" value="1"/>
</dbReference>
<protein>
    <recommendedName>
        <fullName evidence="4">CCHC-type domain-containing protein</fullName>
    </recommendedName>
</protein>
<evidence type="ECO:0000256" key="1">
    <source>
        <dbReference type="SAM" id="MobiDB-lite"/>
    </source>
</evidence>
<dbReference type="AlphaFoldDB" id="A0ABD3HUQ4"/>
<keyword evidence="3" id="KW-1185">Reference proteome</keyword>
<sequence length="224" mass="24520">MDALLREMADLKVQIANVKEKRKNPSAPRHNLWCSNCHSTGHTKDDCRIGKGSGAQVNWVEESTPSTEESYYAEGADGQLADWETDKKLATVDTVSKIRLDPQVITIPSSPEGWPSDSAWDTFGVSTRSKSEAKSASNREEKKKKGKKLVKVQSESSSDSDTEPVKLDTYKDNISTLVCEALKGQTSGKEDATPSNEEKADEDKLGTNSGVRKQFADLAPQSPE</sequence>
<dbReference type="InterPro" id="IPR036875">
    <property type="entry name" value="Znf_CCHC_sf"/>
</dbReference>
<accession>A0ABD3HUQ4</accession>
<name>A0ABD3HUQ4_9MARC</name>
<evidence type="ECO:0008006" key="4">
    <source>
        <dbReference type="Google" id="ProtNLM"/>
    </source>
</evidence>
<feature type="compositionally biased region" description="Basic and acidic residues" evidence="1">
    <location>
        <begin position="129"/>
        <end position="143"/>
    </location>
</feature>
<gene>
    <name evidence="2" type="ORF">R1sor_009311</name>
</gene>
<dbReference type="SUPFAM" id="SSF57756">
    <property type="entry name" value="Retrovirus zinc finger-like domains"/>
    <property type="match status" value="1"/>
</dbReference>
<proteinExistence type="predicted"/>
<feature type="region of interest" description="Disordered" evidence="1">
    <location>
        <begin position="106"/>
        <end position="224"/>
    </location>
</feature>
<evidence type="ECO:0000313" key="3">
    <source>
        <dbReference type="Proteomes" id="UP001633002"/>
    </source>
</evidence>
<feature type="compositionally biased region" description="Basic and acidic residues" evidence="1">
    <location>
        <begin position="188"/>
        <end position="205"/>
    </location>
</feature>
<reference evidence="2 3" key="1">
    <citation type="submission" date="2024-09" db="EMBL/GenBank/DDBJ databases">
        <title>Chromosome-scale assembly of Riccia sorocarpa.</title>
        <authorList>
            <person name="Paukszto L."/>
        </authorList>
    </citation>
    <scope>NUCLEOTIDE SEQUENCE [LARGE SCALE GENOMIC DNA]</scope>
    <source>
        <strain evidence="2">LP-2024</strain>
        <tissue evidence="2">Aerial parts of the thallus</tissue>
    </source>
</reference>
<comment type="caution">
    <text evidence="2">The sequence shown here is derived from an EMBL/GenBank/DDBJ whole genome shotgun (WGS) entry which is preliminary data.</text>
</comment>
<dbReference type="EMBL" id="JBJQOH010000002">
    <property type="protein sequence ID" value="KAL3695235.1"/>
    <property type="molecule type" value="Genomic_DNA"/>
</dbReference>
<organism evidence="2 3">
    <name type="scientific">Riccia sorocarpa</name>
    <dbReference type="NCBI Taxonomy" id="122646"/>
    <lineage>
        <taxon>Eukaryota</taxon>
        <taxon>Viridiplantae</taxon>
        <taxon>Streptophyta</taxon>
        <taxon>Embryophyta</taxon>
        <taxon>Marchantiophyta</taxon>
        <taxon>Marchantiopsida</taxon>
        <taxon>Marchantiidae</taxon>
        <taxon>Marchantiales</taxon>
        <taxon>Ricciaceae</taxon>
        <taxon>Riccia</taxon>
    </lineage>
</organism>
<evidence type="ECO:0000313" key="2">
    <source>
        <dbReference type="EMBL" id="KAL3695235.1"/>
    </source>
</evidence>